<sequence>MKVKYIVYAIVIISLGVLVAYRIIQNKKKDEATASGKGGGKAGSSRPVQVSGIVATPQRFSDAIAVSGSIDANEQVQIRSQVSGLVKGIYFKEGSIVKEGQLLIQIDNQELEAQLSQALTREKLSAANEERSRKLLAVESISQQEYDVALADLRALQAQTRLIRAQLEKTQIRAPFTGTIGLRAISVGEYLSSTTTVANLVNTNPVKVTFSVPEKYMNQLKVNTEVHFTVAGSEKKYTARVYAIEPRIDVTTRTLQLRALADNPKGELLPGAFTSVELPLTTINDAILIPTEAIVPIQDGKKVFVSENGKAKEVKVETSTRREKDILITSGLHPGDTVLTSGVMSLKPESPVRVVIDTTR</sequence>
<evidence type="ECO:0000259" key="8">
    <source>
        <dbReference type="Pfam" id="PF25967"/>
    </source>
</evidence>
<evidence type="ECO:0000256" key="1">
    <source>
        <dbReference type="ARBA" id="ARBA00004196"/>
    </source>
</evidence>
<dbReference type="SUPFAM" id="SSF111369">
    <property type="entry name" value="HlyD-like secretion proteins"/>
    <property type="match status" value="1"/>
</dbReference>
<proteinExistence type="inferred from homology"/>
<dbReference type="Gene3D" id="2.40.420.20">
    <property type="match status" value="1"/>
</dbReference>
<dbReference type="Proteomes" id="UP001232063">
    <property type="component" value="Unassembled WGS sequence"/>
</dbReference>
<evidence type="ECO:0000259" key="7">
    <source>
        <dbReference type="Pfam" id="PF25954"/>
    </source>
</evidence>
<keyword evidence="4" id="KW-0812">Transmembrane</keyword>
<dbReference type="NCBIfam" id="TIGR01730">
    <property type="entry name" value="RND_mfp"/>
    <property type="match status" value="1"/>
</dbReference>
<evidence type="ECO:0000313" key="10">
    <source>
        <dbReference type="Proteomes" id="UP001232063"/>
    </source>
</evidence>
<dbReference type="Gene3D" id="2.40.50.100">
    <property type="match status" value="1"/>
</dbReference>
<comment type="similarity">
    <text evidence="2">Belongs to the membrane fusion protein (MFP) (TC 8.A.1) family.</text>
</comment>
<keyword evidence="4" id="KW-0472">Membrane</keyword>
<dbReference type="Pfam" id="PF25917">
    <property type="entry name" value="BSH_RND"/>
    <property type="match status" value="1"/>
</dbReference>
<evidence type="ECO:0000256" key="2">
    <source>
        <dbReference type="ARBA" id="ARBA00009477"/>
    </source>
</evidence>
<keyword evidence="10" id="KW-1185">Reference proteome</keyword>
<dbReference type="InterPro" id="IPR006143">
    <property type="entry name" value="RND_pump_MFP"/>
</dbReference>
<dbReference type="Gene3D" id="2.40.30.170">
    <property type="match status" value="1"/>
</dbReference>
<feature type="transmembrane region" description="Helical" evidence="4">
    <location>
        <begin position="6"/>
        <end position="24"/>
    </location>
</feature>
<feature type="domain" description="Multidrug resistance protein MdtA-like alpha-helical hairpin" evidence="5">
    <location>
        <begin position="109"/>
        <end position="172"/>
    </location>
</feature>
<evidence type="ECO:0000256" key="4">
    <source>
        <dbReference type="SAM" id="Phobius"/>
    </source>
</evidence>
<dbReference type="PANTHER" id="PTHR30469:SF36">
    <property type="entry name" value="BLL3903 PROTEIN"/>
    <property type="match status" value="1"/>
</dbReference>
<protein>
    <submittedName>
        <fullName evidence="9">Efflux RND transporter periplasmic adaptor subunit</fullName>
    </submittedName>
</protein>
<evidence type="ECO:0000259" key="6">
    <source>
        <dbReference type="Pfam" id="PF25917"/>
    </source>
</evidence>
<feature type="domain" description="Multidrug resistance protein MdtA-like C-terminal permuted SH3" evidence="8">
    <location>
        <begin position="285"/>
        <end position="343"/>
    </location>
</feature>
<name>A0AAE3RAB8_9BACT</name>
<dbReference type="AlphaFoldDB" id="A0AAE3RAB8"/>
<dbReference type="Pfam" id="PF25967">
    <property type="entry name" value="RND-MFP_C"/>
    <property type="match status" value="1"/>
</dbReference>
<accession>A0AAE3RAB8</accession>
<dbReference type="Pfam" id="PF25954">
    <property type="entry name" value="Beta-barrel_RND_2"/>
    <property type="match status" value="1"/>
</dbReference>
<gene>
    <name evidence="9" type="ORF">QNI22_38490</name>
</gene>
<evidence type="ECO:0000256" key="3">
    <source>
        <dbReference type="ARBA" id="ARBA00022448"/>
    </source>
</evidence>
<comment type="subcellular location">
    <subcellularLocation>
        <location evidence="1">Cell envelope</location>
    </subcellularLocation>
</comment>
<dbReference type="InterPro" id="IPR058627">
    <property type="entry name" value="MdtA-like_C"/>
</dbReference>
<keyword evidence="3" id="KW-0813">Transport</keyword>
<dbReference type="EMBL" id="JASJOU010000024">
    <property type="protein sequence ID" value="MDJ1506594.1"/>
    <property type="molecule type" value="Genomic_DNA"/>
</dbReference>
<dbReference type="InterPro" id="IPR058624">
    <property type="entry name" value="MdtA-like_HH"/>
</dbReference>
<keyword evidence="4" id="KW-1133">Transmembrane helix</keyword>
<comment type="caution">
    <text evidence="9">The sequence shown here is derived from an EMBL/GenBank/DDBJ whole genome shotgun (WGS) entry which is preliminary data.</text>
</comment>
<reference evidence="9" key="1">
    <citation type="submission" date="2023-05" db="EMBL/GenBank/DDBJ databases">
        <authorList>
            <person name="Zhang X."/>
        </authorList>
    </citation>
    <scope>NUCLEOTIDE SEQUENCE</scope>
    <source>
        <strain evidence="9">BD1B2-1</strain>
    </source>
</reference>
<feature type="domain" description="CusB-like beta-barrel" evidence="7">
    <location>
        <begin position="208"/>
        <end position="278"/>
    </location>
</feature>
<dbReference type="GO" id="GO:0015562">
    <property type="term" value="F:efflux transmembrane transporter activity"/>
    <property type="evidence" value="ECO:0007669"/>
    <property type="project" value="TreeGrafter"/>
</dbReference>
<dbReference type="GO" id="GO:1990281">
    <property type="term" value="C:efflux pump complex"/>
    <property type="evidence" value="ECO:0007669"/>
    <property type="project" value="TreeGrafter"/>
</dbReference>
<dbReference type="InterPro" id="IPR058792">
    <property type="entry name" value="Beta-barrel_RND_2"/>
</dbReference>
<dbReference type="InterPro" id="IPR058625">
    <property type="entry name" value="MdtA-like_BSH"/>
</dbReference>
<feature type="domain" description="Multidrug resistance protein MdtA-like barrel-sandwich hybrid" evidence="6">
    <location>
        <begin position="74"/>
        <end position="201"/>
    </location>
</feature>
<dbReference type="Pfam" id="PF25876">
    <property type="entry name" value="HH_MFP_RND"/>
    <property type="match status" value="1"/>
</dbReference>
<dbReference type="RefSeq" id="WP_314519629.1">
    <property type="nucleotide sequence ID" value="NZ_JASJOU010000024.1"/>
</dbReference>
<dbReference type="PANTHER" id="PTHR30469">
    <property type="entry name" value="MULTIDRUG RESISTANCE PROTEIN MDTA"/>
    <property type="match status" value="1"/>
</dbReference>
<dbReference type="Gene3D" id="1.10.287.470">
    <property type="entry name" value="Helix hairpin bin"/>
    <property type="match status" value="1"/>
</dbReference>
<evidence type="ECO:0000259" key="5">
    <source>
        <dbReference type="Pfam" id="PF25876"/>
    </source>
</evidence>
<organism evidence="9 10">
    <name type="scientific">Xanthocytophaga agilis</name>
    <dbReference type="NCBI Taxonomy" id="3048010"/>
    <lineage>
        <taxon>Bacteria</taxon>
        <taxon>Pseudomonadati</taxon>
        <taxon>Bacteroidota</taxon>
        <taxon>Cytophagia</taxon>
        <taxon>Cytophagales</taxon>
        <taxon>Rhodocytophagaceae</taxon>
        <taxon>Xanthocytophaga</taxon>
    </lineage>
</organism>
<evidence type="ECO:0000313" key="9">
    <source>
        <dbReference type="EMBL" id="MDJ1506594.1"/>
    </source>
</evidence>